<sequence length="271" mass="30031">MTESGIDLGFDLSAYNIDFDFQNIDFEELLGTPKNQEFYELKSKTMPVTESPPNLKTATLESRTQLKLQLMREQALQEQERRQAQERAQRAQEQQQQQQRPTAPAVRVPLHSIDVPPQVLQVQTKLENPTRYYVMQKQKNQVKQYLSESFQQPTNNSLLSHLYPRVCPQQTNSAPGLTNNYSNGNTVNVNGLYGHSHPSYNTGASPSPSEAPPAMSPALSSGATSASEPTLPKAIPTSLSVLTLGTGLNGYLSGKCVDLRKNHAPIYSSKV</sequence>
<feature type="region of interest" description="Disordered" evidence="6">
    <location>
        <begin position="188"/>
        <end position="231"/>
    </location>
</feature>
<evidence type="ECO:0000256" key="3">
    <source>
        <dbReference type="ARBA" id="ARBA00023125"/>
    </source>
</evidence>
<evidence type="ECO:0000256" key="6">
    <source>
        <dbReference type="SAM" id="MobiDB-lite"/>
    </source>
</evidence>
<organism evidence="8 9">
    <name type="scientific">Oryctes borbonicus</name>
    <dbReference type="NCBI Taxonomy" id="1629725"/>
    <lineage>
        <taxon>Eukaryota</taxon>
        <taxon>Metazoa</taxon>
        <taxon>Ecdysozoa</taxon>
        <taxon>Arthropoda</taxon>
        <taxon>Hexapoda</taxon>
        <taxon>Insecta</taxon>
        <taxon>Pterygota</taxon>
        <taxon>Neoptera</taxon>
        <taxon>Endopterygota</taxon>
        <taxon>Coleoptera</taxon>
        <taxon>Polyphaga</taxon>
        <taxon>Scarabaeiformia</taxon>
        <taxon>Scarabaeidae</taxon>
        <taxon>Dynastinae</taxon>
        <taxon>Oryctes</taxon>
    </lineage>
</organism>
<dbReference type="OrthoDB" id="6242697at2759"/>
<dbReference type="PANTHER" id="PTHR45776">
    <property type="entry name" value="MIP04163P"/>
    <property type="match status" value="1"/>
</dbReference>
<evidence type="ECO:0000259" key="7">
    <source>
        <dbReference type="Pfam" id="PF15951"/>
    </source>
</evidence>
<feature type="compositionally biased region" description="Basic and acidic residues" evidence="6">
    <location>
        <begin position="78"/>
        <end position="90"/>
    </location>
</feature>
<feature type="compositionally biased region" description="Low complexity" evidence="6">
    <location>
        <begin position="91"/>
        <end position="100"/>
    </location>
</feature>
<evidence type="ECO:0000313" key="9">
    <source>
        <dbReference type="Proteomes" id="UP000051574"/>
    </source>
</evidence>
<dbReference type="GO" id="GO:0005634">
    <property type="term" value="C:nucleus"/>
    <property type="evidence" value="ECO:0007669"/>
    <property type="project" value="UniProtKB-SubCell"/>
</dbReference>
<keyword evidence="2" id="KW-0805">Transcription regulation</keyword>
<evidence type="ECO:0000256" key="1">
    <source>
        <dbReference type="ARBA" id="ARBA00004123"/>
    </source>
</evidence>
<keyword evidence="3" id="KW-0238">DNA-binding</keyword>
<dbReference type="InterPro" id="IPR031867">
    <property type="entry name" value="MiT/TFE_N"/>
</dbReference>
<feature type="domain" description="MiT/TFE transcription factors N-terminal" evidence="7">
    <location>
        <begin position="63"/>
        <end position="180"/>
    </location>
</feature>
<evidence type="ECO:0000256" key="5">
    <source>
        <dbReference type="ARBA" id="ARBA00023242"/>
    </source>
</evidence>
<comment type="caution">
    <text evidence="8">The sequence shown here is derived from an EMBL/GenBank/DDBJ whole genome shotgun (WGS) entry which is preliminary data.</text>
</comment>
<dbReference type="GO" id="GO:0000981">
    <property type="term" value="F:DNA-binding transcription factor activity, RNA polymerase II-specific"/>
    <property type="evidence" value="ECO:0007669"/>
    <property type="project" value="TreeGrafter"/>
</dbReference>
<dbReference type="Proteomes" id="UP000051574">
    <property type="component" value="Unassembled WGS sequence"/>
</dbReference>
<accession>A0A0T6B8I8</accession>
<dbReference type="PANTHER" id="PTHR45776:SF2">
    <property type="entry name" value="MIP04163P"/>
    <property type="match status" value="1"/>
</dbReference>
<protein>
    <recommendedName>
        <fullName evidence="7">MiT/TFE transcription factors N-terminal domain-containing protein</fullName>
    </recommendedName>
</protein>
<dbReference type="Pfam" id="PF15951">
    <property type="entry name" value="MITF_TFEB_C_3_N"/>
    <property type="match status" value="1"/>
</dbReference>
<evidence type="ECO:0000256" key="4">
    <source>
        <dbReference type="ARBA" id="ARBA00023163"/>
    </source>
</evidence>
<dbReference type="EMBL" id="LJIG01009142">
    <property type="protein sequence ID" value="KRT83672.1"/>
    <property type="molecule type" value="Genomic_DNA"/>
</dbReference>
<proteinExistence type="predicted"/>
<dbReference type="AlphaFoldDB" id="A0A0T6B8I8"/>
<gene>
    <name evidence="8" type="ORF">AMK59_3881</name>
</gene>
<feature type="region of interest" description="Disordered" evidence="6">
    <location>
        <begin position="73"/>
        <end position="105"/>
    </location>
</feature>
<keyword evidence="5" id="KW-0539">Nucleus</keyword>
<keyword evidence="4" id="KW-0804">Transcription</keyword>
<reference evidence="8 9" key="1">
    <citation type="submission" date="2015-09" db="EMBL/GenBank/DDBJ databases">
        <title>Draft genome of the scarab beetle Oryctes borbonicus.</title>
        <authorList>
            <person name="Meyer J.M."/>
            <person name="Markov G.V."/>
            <person name="Baskaran P."/>
            <person name="Herrmann M."/>
            <person name="Sommer R.J."/>
            <person name="Roedelsperger C."/>
        </authorList>
    </citation>
    <scope>NUCLEOTIDE SEQUENCE [LARGE SCALE GENOMIC DNA]</scope>
    <source>
        <strain evidence="8">OB123</strain>
        <tissue evidence="8">Whole animal</tissue>
    </source>
</reference>
<evidence type="ECO:0000313" key="8">
    <source>
        <dbReference type="EMBL" id="KRT83672.1"/>
    </source>
</evidence>
<keyword evidence="9" id="KW-1185">Reference proteome</keyword>
<comment type="subcellular location">
    <subcellularLocation>
        <location evidence="1">Nucleus</location>
    </subcellularLocation>
</comment>
<evidence type="ECO:0000256" key="2">
    <source>
        <dbReference type="ARBA" id="ARBA00023015"/>
    </source>
</evidence>
<dbReference type="GO" id="GO:0000978">
    <property type="term" value="F:RNA polymerase II cis-regulatory region sequence-specific DNA binding"/>
    <property type="evidence" value="ECO:0007669"/>
    <property type="project" value="TreeGrafter"/>
</dbReference>
<name>A0A0T6B8I8_9SCAR</name>